<organism evidence="1 2">
    <name type="scientific">Euzebyella saccharophila</name>
    <dbReference type="NCBI Taxonomy" id="679664"/>
    <lineage>
        <taxon>Bacteria</taxon>
        <taxon>Pseudomonadati</taxon>
        <taxon>Bacteroidota</taxon>
        <taxon>Flavobacteriia</taxon>
        <taxon>Flavobacteriales</taxon>
        <taxon>Flavobacteriaceae</taxon>
        <taxon>Euzebyella</taxon>
    </lineage>
</organism>
<comment type="caution">
    <text evidence="1">The sequence shown here is derived from an EMBL/GenBank/DDBJ whole genome shotgun (WGS) entry which is preliminary data.</text>
</comment>
<accession>A0ABV8JNA7</accession>
<evidence type="ECO:0000313" key="1">
    <source>
        <dbReference type="EMBL" id="MFC4096332.1"/>
    </source>
</evidence>
<dbReference type="RefSeq" id="WP_192463310.1">
    <property type="nucleotide sequence ID" value="NZ_JACYFJ010000007.1"/>
</dbReference>
<reference evidence="2" key="1">
    <citation type="journal article" date="2019" name="Int. J. Syst. Evol. Microbiol.">
        <title>The Global Catalogue of Microorganisms (GCM) 10K type strain sequencing project: providing services to taxonomists for standard genome sequencing and annotation.</title>
        <authorList>
            <consortium name="The Broad Institute Genomics Platform"/>
            <consortium name="The Broad Institute Genome Sequencing Center for Infectious Disease"/>
            <person name="Wu L."/>
            <person name="Ma J."/>
        </authorList>
    </citation>
    <scope>NUCLEOTIDE SEQUENCE [LARGE SCALE GENOMIC DNA]</scope>
    <source>
        <strain evidence="2">CECT 7477</strain>
    </source>
</reference>
<gene>
    <name evidence="1" type="ORF">ACFOUT_10645</name>
</gene>
<name>A0ABV8JNA7_9FLAO</name>
<dbReference type="Proteomes" id="UP001595814">
    <property type="component" value="Unassembled WGS sequence"/>
</dbReference>
<keyword evidence="2" id="KW-1185">Reference proteome</keyword>
<evidence type="ECO:0000313" key="2">
    <source>
        <dbReference type="Proteomes" id="UP001595814"/>
    </source>
</evidence>
<protein>
    <submittedName>
        <fullName evidence="1">Uncharacterized protein</fullName>
    </submittedName>
</protein>
<sequence>MKNNFVLPTEPKRVYGLILFLMLTSLALTVASAQSVGINTLTPNAAAALDIESTTGGLLIPRMTTTQMNALSSPPDGLLVYNTDEENTMMFVQGSAYELFNRTATNTMAVLSGLEPAIWLNVGFLNPTEILGLSVHRFRMDLTNARQARVVANVTGLTLGLGSGLTLSLQYSTDGSTWLPLNSATFGPGLSITVNGLLTTPWVDIDAGAQNDVQLRLVGQANGGIVTQVGLGLVQVEVR</sequence>
<proteinExistence type="predicted"/>
<dbReference type="EMBL" id="JBHSAW010000006">
    <property type="protein sequence ID" value="MFC4096332.1"/>
    <property type="molecule type" value="Genomic_DNA"/>
</dbReference>